<name>A0A292GES7_9CNID</name>
<dbReference type="AlphaFoldDB" id="A0A292GES7"/>
<keyword evidence="6" id="KW-0449">Lipoprotein</keyword>
<dbReference type="Gene3D" id="1.10.238.10">
    <property type="entry name" value="EF-hand"/>
    <property type="match status" value="1"/>
</dbReference>
<dbReference type="InterPro" id="IPR002048">
    <property type="entry name" value="EF_hand_dom"/>
</dbReference>
<evidence type="ECO:0000259" key="7">
    <source>
        <dbReference type="PROSITE" id="PS50222"/>
    </source>
</evidence>
<protein>
    <recommendedName>
        <fullName evidence="7">EF-hand domain-containing protein</fullName>
    </recommendedName>
</protein>
<dbReference type="PANTHER" id="PTHR23055:SF178">
    <property type="entry name" value="NEUROCALCIN HOMOLOG"/>
    <property type="match status" value="1"/>
</dbReference>
<dbReference type="InterPro" id="IPR011992">
    <property type="entry name" value="EF-hand-dom_pair"/>
</dbReference>
<dbReference type="InterPro" id="IPR028846">
    <property type="entry name" value="Recoverin"/>
</dbReference>
<evidence type="ECO:0000256" key="1">
    <source>
        <dbReference type="ARBA" id="ARBA00006049"/>
    </source>
</evidence>
<keyword evidence="3" id="KW-0479">Metal-binding</keyword>
<comment type="similarity">
    <text evidence="1">Belongs to the recoverin family.</text>
</comment>
<feature type="domain" description="EF-hand" evidence="7">
    <location>
        <begin position="137"/>
        <end position="172"/>
    </location>
</feature>
<proteinExistence type="evidence at transcript level"/>
<dbReference type="SUPFAM" id="SSF47473">
    <property type="entry name" value="EF-hand"/>
    <property type="match status" value="1"/>
</dbReference>
<dbReference type="CDD" id="cd00051">
    <property type="entry name" value="EFh"/>
    <property type="match status" value="2"/>
</dbReference>
<evidence type="ECO:0000256" key="6">
    <source>
        <dbReference type="ARBA" id="ARBA00023288"/>
    </source>
</evidence>
<evidence type="ECO:0000256" key="4">
    <source>
        <dbReference type="ARBA" id="ARBA00022737"/>
    </source>
</evidence>
<dbReference type="Pfam" id="PF13499">
    <property type="entry name" value="EF-hand_7"/>
    <property type="match status" value="1"/>
</dbReference>
<dbReference type="PANTHER" id="PTHR23055">
    <property type="entry name" value="CALCIUM BINDING PROTEINS"/>
    <property type="match status" value="1"/>
</dbReference>
<dbReference type="Pfam" id="PF13833">
    <property type="entry name" value="EF-hand_8"/>
    <property type="match status" value="1"/>
</dbReference>
<organism evidence="8">
    <name type="scientific">Kudoa septempunctata</name>
    <dbReference type="NCBI Taxonomy" id="751907"/>
    <lineage>
        <taxon>Eukaryota</taxon>
        <taxon>Metazoa</taxon>
        <taxon>Cnidaria</taxon>
        <taxon>Myxozoa</taxon>
        <taxon>Myxosporea</taxon>
        <taxon>Multivalvulida</taxon>
        <taxon>Kudoidae</taxon>
        <taxon>Kudoa</taxon>
    </lineage>
</organism>
<feature type="domain" description="EF-hand" evidence="7">
    <location>
        <begin position="94"/>
        <end position="129"/>
    </location>
</feature>
<dbReference type="PROSITE" id="PS00018">
    <property type="entry name" value="EF_HAND_1"/>
    <property type="match status" value="3"/>
</dbReference>
<evidence type="ECO:0000313" key="8">
    <source>
        <dbReference type="EMBL" id="BBA71975.1"/>
    </source>
</evidence>
<evidence type="ECO:0000256" key="2">
    <source>
        <dbReference type="ARBA" id="ARBA00022707"/>
    </source>
</evidence>
<dbReference type="GO" id="GO:0005509">
    <property type="term" value="F:calcium ion binding"/>
    <property type="evidence" value="ECO:0007669"/>
    <property type="project" value="InterPro"/>
</dbReference>
<keyword evidence="4" id="KW-0677">Repeat</keyword>
<accession>A0A292GES7</accession>
<dbReference type="InterPro" id="IPR018247">
    <property type="entry name" value="EF_Hand_1_Ca_BS"/>
</dbReference>
<sequence length="190" mass="21728">MFSKKKCCLETKKLSSRFNVNEDCLKRMRKALIKRMKSHSLNKAEFTDLMVEEGLDSNEASSLFDVLDLDRSGTLDSDEILMMLVLKHSNENNNKNENMDLLFEINDVNKSGTIDAREFIRMVKIYHILSDKSLDGFNENKVQTLFRSIDRNNSGSLSRKEFNNYISANPHAFDIVFTPSSPSGNTSLND</sequence>
<evidence type="ECO:0000256" key="5">
    <source>
        <dbReference type="ARBA" id="ARBA00022837"/>
    </source>
</evidence>
<evidence type="ECO:0000256" key="3">
    <source>
        <dbReference type="ARBA" id="ARBA00022723"/>
    </source>
</evidence>
<dbReference type="SMART" id="SM00054">
    <property type="entry name" value="EFh"/>
    <property type="match status" value="3"/>
</dbReference>
<keyword evidence="2" id="KW-0519">Myristate</keyword>
<dbReference type="EMBL" id="LC068844">
    <property type="protein sequence ID" value="BBA71975.1"/>
    <property type="molecule type" value="mRNA"/>
</dbReference>
<dbReference type="PROSITE" id="PS50222">
    <property type="entry name" value="EF_HAND_2"/>
    <property type="match status" value="3"/>
</dbReference>
<reference evidence="8" key="1">
    <citation type="journal article" date="2017" name="Int. J. Food Microbiol.">
        <title>Production of a novel monoclonal antibody applicable for an immunochromatographic assay for Kudoa septempunctata spores contaminating the raw olive flounder (Paralichthys olivaceus).</title>
        <authorList>
            <person name="Jinnai M."/>
            <person name="Kawai T."/>
            <person name="Harada T."/>
            <person name="Nishiyama Y."/>
            <person name="Yokoyama H."/>
            <person name="Shirakashi S."/>
            <person name="Sato H."/>
            <person name="Sakata J."/>
            <person name="Kumeda Y."/>
            <person name="Fukuda Y."/>
            <person name="Ogata K."/>
            <person name="Kawatsu K."/>
        </authorList>
    </citation>
    <scope>NUCLEOTIDE SEQUENCE</scope>
</reference>
<feature type="domain" description="EF-hand" evidence="7">
    <location>
        <begin position="55"/>
        <end position="90"/>
    </location>
</feature>
<keyword evidence="5" id="KW-0106">Calcium</keyword>